<dbReference type="SUPFAM" id="SSF53300">
    <property type="entry name" value="vWA-like"/>
    <property type="match status" value="1"/>
</dbReference>
<feature type="domain" description="VWFA" evidence="4">
    <location>
        <begin position="490"/>
        <end position="663"/>
    </location>
</feature>
<feature type="repeat" description="TPR" evidence="2">
    <location>
        <begin position="51"/>
        <end position="84"/>
    </location>
</feature>
<evidence type="ECO:0000256" key="1">
    <source>
        <dbReference type="ARBA" id="ARBA00022737"/>
    </source>
</evidence>
<dbReference type="InterPro" id="IPR011990">
    <property type="entry name" value="TPR-like_helical_dom_sf"/>
</dbReference>
<name>A0A840SCB3_9SPIR</name>
<dbReference type="EMBL" id="JACHFR010000001">
    <property type="protein sequence ID" value="MBB5218484.1"/>
    <property type="molecule type" value="Genomic_DNA"/>
</dbReference>
<dbReference type="InterPro" id="IPR036465">
    <property type="entry name" value="vWFA_dom_sf"/>
</dbReference>
<gene>
    <name evidence="6" type="ORF">DYE49_04920</name>
    <name evidence="5" type="ORF">HNP77_000828</name>
</gene>
<dbReference type="InterPro" id="IPR002035">
    <property type="entry name" value="VWF_A"/>
</dbReference>
<dbReference type="SUPFAM" id="SSF101898">
    <property type="entry name" value="NHL repeat"/>
    <property type="match status" value="1"/>
</dbReference>
<keyword evidence="1" id="KW-0677">Repeat</keyword>
<protein>
    <submittedName>
        <fullName evidence="5">DNA-binding beta-propeller fold protein YncE</fullName>
    </submittedName>
    <submittedName>
        <fullName evidence="6">VWA domain-containing protein</fullName>
    </submittedName>
</protein>
<dbReference type="Proteomes" id="UP000578697">
    <property type="component" value="Unassembled WGS sequence"/>
</dbReference>
<dbReference type="PANTHER" id="PTHR24104">
    <property type="entry name" value="E3 UBIQUITIN-PROTEIN LIGASE NHLRC1-RELATED"/>
    <property type="match status" value="1"/>
</dbReference>
<dbReference type="Pfam" id="PF00092">
    <property type="entry name" value="VWA"/>
    <property type="match status" value="1"/>
</dbReference>
<dbReference type="PANTHER" id="PTHR24104:SF25">
    <property type="entry name" value="PROTEIN LIN-41"/>
    <property type="match status" value="1"/>
</dbReference>
<dbReference type="InterPro" id="IPR001258">
    <property type="entry name" value="NHL_repeat"/>
</dbReference>
<dbReference type="Gene3D" id="3.40.50.410">
    <property type="entry name" value="von Willebrand factor, type A domain"/>
    <property type="match status" value="1"/>
</dbReference>
<dbReference type="CDD" id="cd00198">
    <property type="entry name" value="vWFA"/>
    <property type="match status" value="1"/>
</dbReference>
<evidence type="ECO:0000313" key="8">
    <source>
        <dbReference type="Proteomes" id="UP000593591"/>
    </source>
</evidence>
<dbReference type="AlphaFoldDB" id="A0A840SCB3"/>
<reference evidence="5 7" key="2">
    <citation type="submission" date="2020-08" db="EMBL/GenBank/DDBJ databases">
        <title>Genomic Encyclopedia of Type Strains, Phase IV (KMG-IV): sequencing the most valuable type-strain genomes for metagenomic binning, comparative biology and taxonomic classification.</title>
        <authorList>
            <person name="Goeker M."/>
        </authorList>
    </citation>
    <scope>NUCLEOTIDE SEQUENCE [LARGE SCALE GENOMIC DNA]</scope>
    <source>
        <strain evidence="5 7">DSM 103679</strain>
    </source>
</reference>
<dbReference type="Proteomes" id="UP000593591">
    <property type="component" value="Chromosome"/>
</dbReference>
<dbReference type="Gene3D" id="1.25.40.10">
    <property type="entry name" value="Tetratricopeptide repeat domain"/>
    <property type="match status" value="1"/>
</dbReference>
<dbReference type="PROSITE" id="PS50234">
    <property type="entry name" value="VWFA"/>
    <property type="match status" value="1"/>
</dbReference>
<dbReference type="SMART" id="SM00327">
    <property type="entry name" value="VWA"/>
    <property type="match status" value="1"/>
</dbReference>
<dbReference type="GO" id="GO:0003677">
    <property type="term" value="F:DNA binding"/>
    <property type="evidence" value="ECO:0007669"/>
    <property type="project" value="UniProtKB-KW"/>
</dbReference>
<evidence type="ECO:0000256" key="3">
    <source>
        <dbReference type="PROSITE-ProRule" id="PRU00504"/>
    </source>
</evidence>
<proteinExistence type="predicted"/>
<organism evidence="5 7">
    <name type="scientific">Treponema rectale</name>
    <dbReference type="NCBI Taxonomy" id="744512"/>
    <lineage>
        <taxon>Bacteria</taxon>
        <taxon>Pseudomonadati</taxon>
        <taxon>Spirochaetota</taxon>
        <taxon>Spirochaetia</taxon>
        <taxon>Spirochaetales</taxon>
        <taxon>Treponemataceae</taxon>
        <taxon>Treponema</taxon>
    </lineage>
</organism>
<dbReference type="CDD" id="cd05819">
    <property type="entry name" value="NHL"/>
    <property type="match status" value="1"/>
</dbReference>
<dbReference type="InterPro" id="IPR011042">
    <property type="entry name" value="6-blade_b-propeller_TolB-like"/>
</dbReference>
<dbReference type="GO" id="GO:0008270">
    <property type="term" value="F:zinc ion binding"/>
    <property type="evidence" value="ECO:0007669"/>
    <property type="project" value="UniProtKB-KW"/>
</dbReference>
<dbReference type="PROSITE" id="PS50005">
    <property type="entry name" value="TPR"/>
    <property type="match status" value="1"/>
</dbReference>
<evidence type="ECO:0000313" key="7">
    <source>
        <dbReference type="Proteomes" id="UP000578697"/>
    </source>
</evidence>
<accession>A0A840SCB3</accession>
<dbReference type="InterPro" id="IPR019734">
    <property type="entry name" value="TPR_rpt"/>
</dbReference>
<evidence type="ECO:0000313" key="6">
    <source>
        <dbReference type="EMBL" id="QOS39829.1"/>
    </source>
</evidence>
<keyword evidence="7" id="KW-1185">Reference proteome</keyword>
<evidence type="ECO:0000313" key="5">
    <source>
        <dbReference type="EMBL" id="MBB5218484.1"/>
    </source>
</evidence>
<dbReference type="EMBL" id="CP031517">
    <property type="protein sequence ID" value="QOS39829.1"/>
    <property type="molecule type" value="Genomic_DNA"/>
</dbReference>
<dbReference type="RefSeq" id="WP_184651902.1">
    <property type="nucleotide sequence ID" value="NZ_JACHFR010000001.1"/>
</dbReference>
<feature type="repeat" description="NHL" evidence="3">
    <location>
        <begin position="238"/>
        <end position="281"/>
    </location>
</feature>
<keyword evidence="5" id="KW-0238">DNA-binding</keyword>
<evidence type="ECO:0000256" key="2">
    <source>
        <dbReference type="PROSITE-ProRule" id="PRU00339"/>
    </source>
</evidence>
<dbReference type="KEGG" id="trc:DYE49_04920"/>
<reference evidence="6 8" key="1">
    <citation type="submission" date="2018-08" db="EMBL/GenBank/DDBJ databases">
        <title>The first complete genome of Treponema rectale (CHPAT), a commensal spirochete of the bovine rectum.</title>
        <authorList>
            <person name="Staton G.J."/>
            <person name="Clegg S.R."/>
            <person name="Carter S.D."/>
            <person name="Radford A.D."/>
            <person name="Darby A."/>
            <person name="Hall N."/>
            <person name="Birtles R.J."/>
            <person name="Evans N.J."/>
        </authorList>
    </citation>
    <scope>NUCLEOTIDE SEQUENCE [LARGE SCALE GENOMIC DNA]</scope>
    <source>
        <strain evidence="6 8">CHPA</strain>
    </source>
</reference>
<evidence type="ECO:0000259" key="4">
    <source>
        <dbReference type="PROSITE" id="PS50234"/>
    </source>
</evidence>
<keyword evidence="2" id="KW-0802">TPR repeat</keyword>
<dbReference type="Gene3D" id="2.120.10.30">
    <property type="entry name" value="TolB, C-terminal domain"/>
    <property type="match status" value="1"/>
</dbReference>
<dbReference type="InterPro" id="IPR050952">
    <property type="entry name" value="TRIM-NHL_E3_ligases"/>
</dbReference>
<dbReference type="SUPFAM" id="SSF48452">
    <property type="entry name" value="TPR-like"/>
    <property type="match status" value="1"/>
</dbReference>
<dbReference type="PROSITE" id="PS51125">
    <property type="entry name" value="NHL"/>
    <property type="match status" value="1"/>
</dbReference>
<dbReference type="PROSITE" id="PS51257">
    <property type="entry name" value="PROKAR_LIPOPROTEIN"/>
    <property type="match status" value="1"/>
</dbReference>
<sequence>MKRLLLLIIPAAVFSACSKKPEVSYVERKSVLEDTMKDEKSSSRSAYAGFAENEFRLGVQSYYRGQFNESIRVFEQALSHLPGENMVLDWLGKAYYRSGEEGSALQQWNYAISQGYGGILLQNRVEIVKDRRITEKQYGYMQSYTESGSIPFTNKGSLIYSQPVAALPLSDGSLYVLAYGTNELLHFSVNGDVLERNRGPLNGFDRPLDIIRLSSGKLLVSEMAGDRLALLEPDGSFIRYIGKTGINVGEMVGPQYLAEDSYGNIYVTDGGNNRVDVFDSEGKGLFYFGAQTSVFEGFGLPTGIAVRNDIVYVADRIRGGIYMFDRFGNYIGVLVRDETLRKPEGMKVWGDDSFVITDVVTNEEGISKSVVYAVDAASGAVHQIASSGHAPSKLTSAVSDANGNLIVTDFMANEVCIMSGVDELVGGLFVQIERVIADSFPKVILEIRVENRKRQQIVGLQKANFIITEQHHAVNDVNFIGAANYNDFADITFVIDRSMSMKQYEEQLNHAVREIAASMGAKGNITVISAGGEPVLEGSGSSENYVSFSYKNLKAPYSEVVSLDRALRLGANDLINRERKRGIIFLTAGKSTQNSFTKYSLSDIANYLNNNSISLSTINLSDGALDDAITYLTENTTGKHYYVYRPEGISEVIDDIVSLPSGLYQIEYTSSMLTDYGRRYLPVEVETYLLNRSGRDETGYFAPLE</sequence>